<dbReference type="PANTHER" id="PTHR47268">
    <property type="entry name" value="ACYLPHOSPHATASE"/>
    <property type="match status" value="1"/>
</dbReference>
<dbReference type="Proteomes" id="UP000217182">
    <property type="component" value="Chromosome"/>
</dbReference>
<reference evidence="11 12" key="1">
    <citation type="submission" date="2016-01" db="EMBL/GenBank/DDBJ databases">
        <authorList>
            <person name="Oliw E.H."/>
        </authorList>
    </citation>
    <scope>NUCLEOTIDE SEQUENCE [LARGE SCALE GENOMIC DNA]</scope>
    <source>
        <strain evidence="11 12">FRB97</strain>
    </source>
</reference>
<dbReference type="GO" id="GO:0003998">
    <property type="term" value="F:acylphosphatase activity"/>
    <property type="evidence" value="ECO:0007669"/>
    <property type="project" value="UniProtKB-UniRule"/>
</dbReference>
<evidence type="ECO:0000256" key="3">
    <source>
        <dbReference type="ARBA" id="ARBA00015991"/>
    </source>
</evidence>
<dbReference type="InterPro" id="IPR017968">
    <property type="entry name" value="Acylphosphatase_CS"/>
</dbReference>
<dbReference type="EMBL" id="CP014136">
    <property type="protein sequence ID" value="ATA21524.1"/>
    <property type="molecule type" value="Genomic_DNA"/>
</dbReference>
<keyword evidence="4 7" id="KW-0378">Hydrolase</keyword>
<proteinExistence type="inferred from homology"/>
<evidence type="ECO:0000313" key="11">
    <source>
        <dbReference type="EMBL" id="ATA21524.1"/>
    </source>
</evidence>
<dbReference type="Gene3D" id="3.30.70.100">
    <property type="match status" value="1"/>
</dbReference>
<dbReference type="PANTHER" id="PTHR47268:SF4">
    <property type="entry name" value="ACYLPHOSPHATASE"/>
    <property type="match status" value="1"/>
</dbReference>
<dbReference type="InterPro" id="IPR036046">
    <property type="entry name" value="Acylphosphatase-like_dom_sf"/>
</dbReference>
<dbReference type="InterPro" id="IPR001792">
    <property type="entry name" value="Acylphosphatase-like_dom"/>
</dbReference>
<protein>
    <recommendedName>
        <fullName evidence="3 7">Acylphosphatase</fullName>
        <ecNumber evidence="2 7">3.6.1.7</ecNumber>
    </recommendedName>
    <alternativeName>
        <fullName evidence="5 7">Acylphosphate phosphohydrolase</fullName>
    </alternativeName>
</protein>
<dbReference type="Pfam" id="PF00708">
    <property type="entry name" value="Acylphosphatase"/>
    <property type="match status" value="1"/>
</dbReference>
<organism evidence="11 12">
    <name type="scientific">Gibbsiella quercinecans</name>
    <dbReference type="NCBI Taxonomy" id="929813"/>
    <lineage>
        <taxon>Bacteria</taxon>
        <taxon>Pseudomonadati</taxon>
        <taxon>Pseudomonadota</taxon>
        <taxon>Gammaproteobacteria</taxon>
        <taxon>Enterobacterales</taxon>
        <taxon>Yersiniaceae</taxon>
        <taxon>Gibbsiella</taxon>
    </lineage>
</organism>
<evidence type="ECO:0000256" key="7">
    <source>
        <dbReference type="HAMAP-Rule" id="MF_01450"/>
    </source>
</evidence>
<dbReference type="AlphaFoldDB" id="A0A250B5S6"/>
<dbReference type="EC" id="3.6.1.7" evidence="2 7"/>
<feature type="active site" evidence="7 8">
    <location>
        <position position="38"/>
    </location>
</feature>
<evidence type="ECO:0000256" key="6">
    <source>
        <dbReference type="ARBA" id="ARBA00047645"/>
    </source>
</evidence>
<dbReference type="RefSeq" id="WP_095848105.1">
    <property type="nucleotide sequence ID" value="NZ_CP014136.1"/>
</dbReference>
<evidence type="ECO:0000256" key="2">
    <source>
        <dbReference type="ARBA" id="ARBA00012150"/>
    </source>
</evidence>
<dbReference type="SUPFAM" id="SSF54975">
    <property type="entry name" value="Acylphosphatase/BLUF domain-like"/>
    <property type="match status" value="1"/>
</dbReference>
<dbReference type="PROSITE" id="PS00151">
    <property type="entry name" value="ACYLPHOSPHATASE_2"/>
    <property type="match status" value="1"/>
</dbReference>
<dbReference type="PROSITE" id="PS51160">
    <property type="entry name" value="ACYLPHOSPHATASE_3"/>
    <property type="match status" value="1"/>
</dbReference>
<comment type="catalytic activity">
    <reaction evidence="6 7 8">
        <text>an acyl phosphate + H2O = a carboxylate + phosphate + H(+)</text>
        <dbReference type="Rhea" id="RHEA:14965"/>
        <dbReference type="ChEBI" id="CHEBI:15377"/>
        <dbReference type="ChEBI" id="CHEBI:15378"/>
        <dbReference type="ChEBI" id="CHEBI:29067"/>
        <dbReference type="ChEBI" id="CHEBI:43474"/>
        <dbReference type="ChEBI" id="CHEBI:59918"/>
        <dbReference type="EC" id="3.6.1.7"/>
    </reaction>
</comment>
<feature type="active site" evidence="7 8">
    <location>
        <position position="20"/>
    </location>
</feature>
<comment type="similarity">
    <text evidence="1 7 9">Belongs to the acylphosphatase family.</text>
</comment>
<evidence type="ECO:0000256" key="9">
    <source>
        <dbReference type="RuleBase" id="RU004168"/>
    </source>
</evidence>
<evidence type="ECO:0000256" key="8">
    <source>
        <dbReference type="PROSITE-ProRule" id="PRU00520"/>
    </source>
</evidence>
<keyword evidence="12" id="KW-1185">Reference proteome</keyword>
<evidence type="ECO:0000256" key="1">
    <source>
        <dbReference type="ARBA" id="ARBA00005614"/>
    </source>
</evidence>
<gene>
    <name evidence="11" type="ORF">AWC35_20445</name>
</gene>
<feature type="domain" description="Acylphosphatase-like" evidence="10">
    <location>
        <begin position="5"/>
        <end position="92"/>
    </location>
</feature>
<evidence type="ECO:0000313" key="12">
    <source>
        <dbReference type="Proteomes" id="UP000217182"/>
    </source>
</evidence>
<sequence>MTQICIAAYAYGVVQGVGFRYSVQQQATELGLTGYARNLDDGSVEVVVCGDAEQVDQLTIWLKNGGPRNAKIERLLVEPRGITAYSGFSIRY</sequence>
<dbReference type="HAMAP" id="MF_01450">
    <property type="entry name" value="Acylphosphatase_entero"/>
    <property type="match status" value="1"/>
</dbReference>
<accession>A0A250B5S6</accession>
<name>A0A250B5S6_9GAMM</name>
<dbReference type="InterPro" id="IPR020456">
    <property type="entry name" value="Acylphosphatase"/>
</dbReference>
<dbReference type="OrthoDB" id="5295388at2"/>
<evidence type="ECO:0000259" key="10">
    <source>
        <dbReference type="PROSITE" id="PS51160"/>
    </source>
</evidence>
<dbReference type="PRINTS" id="PR00112">
    <property type="entry name" value="ACYLPHPHTASE"/>
</dbReference>
<evidence type="ECO:0000256" key="5">
    <source>
        <dbReference type="ARBA" id="ARBA00032904"/>
    </source>
</evidence>
<evidence type="ECO:0000256" key="4">
    <source>
        <dbReference type="ARBA" id="ARBA00022801"/>
    </source>
</evidence>
<dbReference type="KEGG" id="gqu:AWC35_20445"/>
<dbReference type="InterPro" id="IPR028627">
    <property type="entry name" value="Acylphosphatase_bac"/>
</dbReference>
<dbReference type="NCBIfam" id="NF011000">
    <property type="entry name" value="PRK14426.1"/>
    <property type="match status" value="1"/>
</dbReference>